<gene>
    <name evidence="1" type="ORF">PHMEG_00025796</name>
</gene>
<keyword evidence="2" id="KW-1185">Reference proteome</keyword>
<comment type="caution">
    <text evidence="1">The sequence shown here is derived from an EMBL/GenBank/DDBJ whole genome shotgun (WGS) entry which is preliminary data.</text>
</comment>
<proteinExistence type="predicted"/>
<dbReference type="OrthoDB" id="126831at2759"/>
<accession>A0A225VB70</accession>
<evidence type="ECO:0000313" key="2">
    <source>
        <dbReference type="Proteomes" id="UP000198211"/>
    </source>
</evidence>
<evidence type="ECO:0000313" key="1">
    <source>
        <dbReference type="EMBL" id="OWZ02615.1"/>
    </source>
</evidence>
<reference evidence="2" key="1">
    <citation type="submission" date="2017-03" db="EMBL/GenBank/DDBJ databases">
        <title>Phytopthora megakarya and P. palmivora, two closely related causual agents of cacao black pod achieved similar genome size and gene model numbers by different mechanisms.</title>
        <authorList>
            <person name="Ali S."/>
            <person name="Shao J."/>
            <person name="Larry D.J."/>
            <person name="Kronmiller B."/>
            <person name="Shen D."/>
            <person name="Strem M.D."/>
            <person name="Melnick R.L."/>
            <person name="Guiltinan M.J."/>
            <person name="Tyler B.M."/>
            <person name="Meinhardt L.W."/>
            <person name="Bailey B.A."/>
        </authorList>
    </citation>
    <scope>NUCLEOTIDE SEQUENCE [LARGE SCALE GENOMIC DNA]</scope>
    <source>
        <strain evidence="2">zdho120</strain>
    </source>
</reference>
<sequence length="129" mass="15094">MPDIRDESHAIHLFNMGYETLRLKPSKRYVEHTKLNLQLCCGLSVKPIVNALDRCRSNIASGRSHHQATPFLKSRELLSPLPTSVSKTLLQHLSKPRDRRYRNLLFIYQRFGSCNSDHKYIDHNRMVHE</sequence>
<name>A0A225VB70_9STRA</name>
<dbReference type="AlphaFoldDB" id="A0A225VB70"/>
<dbReference type="EMBL" id="NBNE01006051">
    <property type="protein sequence ID" value="OWZ02615.1"/>
    <property type="molecule type" value="Genomic_DNA"/>
</dbReference>
<protein>
    <submittedName>
        <fullName evidence="1">Uncharacterized protein</fullName>
    </submittedName>
</protein>
<dbReference type="Proteomes" id="UP000198211">
    <property type="component" value="Unassembled WGS sequence"/>
</dbReference>
<organism evidence="1 2">
    <name type="scientific">Phytophthora megakarya</name>
    <dbReference type="NCBI Taxonomy" id="4795"/>
    <lineage>
        <taxon>Eukaryota</taxon>
        <taxon>Sar</taxon>
        <taxon>Stramenopiles</taxon>
        <taxon>Oomycota</taxon>
        <taxon>Peronosporomycetes</taxon>
        <taxon>Peronosporales</taxon>
        <taxon>Peronosporaceae</taxon>
        <taxon>Phytophthora</taxon>
    </lineage>
</organism>